<dbReference type="EMBL" id="JBHSQV010000187">
    <property type="protein sequence ID" value="MFC5989098.1"/>
    <property type="molecule type" value="Genomic_DNA"/>
</dbReference>
<dbReference type="Pfam" id="PF21307">
    <property type="entry name" value="Glyco_hydro_95_C"/>
    <property type="match status" value="1"/>
</dbReference>
<gene>
    <name evidence="4" type="ORF">ACFPXP_22060</name>
</gene>
<accession>A0ABW1IW48</accession>
<feature type="domain" description="Glycosyl hydrolase family 95 N-terminal" evidence="1">
    <location>
        <begin position="73"/>
        <end position="336"/>
    </location>
</feature>
<dbReference type="InterPro" id="IPR054363">
    <property type="entry name" value="GH95_cat"/>
</dbReference>
<dbReference type="PANTHER" id="PTHR31084">
    <property type="entry name" value="ALPHA-L-FUCOSIDASE 2"/>
    <property type="match status" value="1"/>
</dbReference>
<feature type="domain" description="Glycosyl hydrolase family 95 catalytic" evidence="3">
    <location>
        <begin position="360"/>
        <end position="810"/>
    </location>
</feature>
<proteinExistence type="predicted"/>
<name>A0ABW1IW48_9BACL</name>
<dbReference type="PANTHER" id="PTHR31084:SF0">
    <property type="entry name" value="ALPHA-L-FUCOSIDASE 2"/>
    <property type="match status" value="1"/>
</dbReference>
<evidence type="ECO:0000259" key="1">
    <source>
        <dbReference type="Pfam" id="PF14498"/>
    </source>
</evidence>
<comment type="caution">
    <text evidence="4">The sequence shown here is derived from an EMBL/GenBank/DDBJ whole genome shotgun (WGS) entry which is preliminary data.</text>
</comment>
<dbReference type="InterPro" id="IPR012341">
    <property type="entry name" value="6hp_glycosidase-like_sf"/>
</dbReference>
<sequence length="915" mass="101779">MSMNEGPHGEKDVHFDPQHTIWFDDVPKKGFWRLNPNEDRKSVYMDEHGRSVVHPYGSKDKLLNHAEHYEYLWTRGLPIGNGRLGAMIMGAVDREVLQVNESSVWTGAPYVDTSYRPTSGSTKDAWKVYRGMSNDGTPAPIGSDPESISYKALHIDNAETSEAAQYRYDLKKQVENHFLGTPMRQASYQSFVEVYLDFGHDPREVSGYTRRLDLSEALVAVEYDYQGVHYKRESLASYPDQAIVTRVTADGSRRLHFSAELHTFHQADAKWRKISDHQIALTSKPEGEKNAILFEARLLIDAPGAHVEVSEDQRTIQIDGASEAVIYVVGATNYVNYLELDDDKPARECDKSIMHLQAKSFEQMKADHLADYTALYHRTSLKVANSTEASFGNIPTEKRVRPEGFGMSSDQAGGSTYSTWGDNELAVLEFNFGKYLMIAGSRPGGQPLTLQGLWNATNSPAWSSKYTININTEMNYWLAQLLNLAECEQPLLDAIRDLAQSGQITAKEHYAICGHDAWVMHHNFDLWRGTQPIDNATAGLWPTGGIWLLHHAWQAYLFTNNKELLSQFYPILKGSAQFFSEFLVEDPVTGYFVTAASVSPEHGDIQPGPAMDTQLVRFLFEAVLQAAGVLGKAEEDAELLARVGELLPQVALNLMDGEGFMQEWARGDVTFDLQKDPSDAPYYSLTDPDTKQSVGFKPHTASHVCGHKHVSHLWEVYPGTSLSLYNNDEVQQEIVEAFRRSIYVRGGSIGTGWAMAWRMNLRARMADAEGASELLAKLLTHRTSPNLFDQHPPFQIDGNFGAAAGIAEMLLQSHDGALTLLPALPQGWTSGQFAGFKARGNFEVDVEWADGKPVHVRIVSHDGGTVKVRHLHVGSASVSNDAKEQVAAAKEENGSLLVFDTEPGRAYTITGFKAC</sequence>
<dbReference type="Gene3D" id="1.50.10.10">
    <property type="match status" value="1"/>
</dbReference>
<dbReference type="GO" id="GO:0016787">
    <property type="term" value="F:hydrolase activity"/>
    <property type="evidence" value="ECO:0007669"/>
    <property type="project" value="UniProtKB-KW"/>
</dbReference>
<keyword evidence="5" id="KW-1185">Reference proteome</keyword>
<dbReference type="InterPro" id="IPR027414">
    <property type="entry name" value="GH95_N_dom"/>
</dbReference>
<protein>
    <submittedName>
        <fullName evidence="4">Glycoside hydrolase N-terminal domain-containing protein</fullName>
    </submittedName>
</protein>
<dbReference type="Gene3D" id="2.70.98.50">
    <property type="entry name" value="putative glycoside hydrolase family protein from bacillus halodurans"/>
    <property type="match status" value="1"/>
</dbReference>
<feature type="domain" description="Alpha fucosidase A-like C-terminal" evidence="2">
    <location>
        <begin position="812"/>
        <end position="909"/>
    </location>
</feature>
<reference evidence="5" key="1">
    <citation type="journal article" date="2019" name="Int. J. Syst. Evol. Microbiol.">
        <title>The Global Catalogue of Microorganisms (GCM) 10K type strain sequencing project: providing services to taxonomists for standard genome sequencing and annotation.</title>
        <authorList>
            <consortium name="The Broad Institute Genomics Platform"/>
            <consortium name="The Broad Institute Genome Sequencing Center for Infectious Disease"/>
            <person name="Wu L."/>
            <person name="Ma J."/>
        </authorList>
    </citation>
    <scope>NUCLEOTIDE SEQUENCE [LARGE SCALE GENOMIC DNA]</scope>
    <source>
        <strain evidence="5">CCM 8749</strain>
    </source>
</reference>
<dbReference type="InterPro" id="IPR049053">
    <property type="entry name" value="AFCA-like_C"/>
</dbReference>
<dbReference type="Proteomes" id="UP001596250">
    <property type="component" value="Unassembled WGS sequence"/>
</dbReference>
<organism evidence="4 5">
    <name type="scientific">Marinicrinis lubricantis</name>
    <dbReference type="NCBI Taxonomy" id="2086470"/>
    <lineage>
        <taxon>Bacteria</taxon>
        <taxon>Bacillati</taxon>
        <taxon>Bacillota</taxon>
        <taxon>Bacilli</taxon>
        <taxon>Bacillales</taxon>
        <taxon>Paenibacillaceae</taxon>
    </lineage>
</organism>
<dbReference type="SUPFAM" id="SSF48208">
    <property type="entry name" value="Six-hairpin glycosidases"/>
    <property type="match status" value="1"/>
</dbReference>
<evidence type="ECO:0000313" key="4">
    <source>
        <dbReference type="EMBL" id="MFC5989098.1"/>
    </source>
</evidence>
<dbReference type="InterPro" id="IPR008928">
    <property type="entry name" value="6-hairpin_glycosidase_sf"/>
</dbReference>
<dbReference type="RefSeq" id="WP_379896659.1">
    <property type="nucleotide sequence ID" value="NZ_CBCSCT010000002.1"/>
</dbReference>
<evidence type="ECO:0000259" key="2">
    <source>
        <dbReference type="Pfam" id="PF21307"/>
    </source>
</evidence>
<keyword evidence="4" id="KW-0378">Hydrolase</keyword>
<evidence type="ECO:0000313" key="5">
    <source>
        <dbReference type="Proteomes" id="UP001596250"/>
    </source>
</evidence>
<dbReference type="Pfam" id="PF22124">
    <property type="entry name" value="Glyco_hydro_95_cat"/>
    <property type="match status" value="1"/>
</dbReference>
<evidence type="ECO:0000259" key="3">
    <source>
        <dbReference type="Pfam" id="PF22124"/>
    </source>
</evidence>
<dbReference type="Pfam" id="PF14498">
    <property type="entry name" value="Glyco_hyd_65N_2"/>
    <property type="match status" value="1"/>
</dbReference>